<dbReference type="PANTHER" id="PTHR36456:SF1">
    <property type="entry name" value="UPF0232 PROTEIN SCO3875"/>
    <property type="match status" value="1"/>
</dbReference>
<accession>A0A809R686</accession>
<organism evidence="1 2">
    <name type="scientific">Candidatus Nitrosymbiomonas proteolyticus</name>
    <dbReference type="NCBI Taxonomy" id="2608984"/>
    <lineage>
        <taxon>Bacteria</taxon>
        <taxon>Bacillati</taxon>
        <taxon>Armatimonadota</taxon>
        <taxon>Armatimonadota incertae sedis</taxon>
        <taxon>Candidatus Nitrosymbiomonas</taxon>
    </lineage>
</organism>
<gene>
    <name evidence="1" type="ORF">NPRO_06550</name>
</gene>
<name>A0A809R686_9BACT</name>
<evidence type="ECO:0000313" key="2">
    <source>
        <dbReference type="Proteomes" id="UP000662873"/>
    </source>
</evidence>
<proteinExistence type="predicted"/>
<dbReference type="KEGG" id="npy:NPRO_06550"/>
<dbReference type="Proteomes" id="UP000662873">
    <property type="component" value="Chromosome"/>
</dbReference>
<dbReference type="Pfam" id="PF05258">
    <property type="entry name" value="DciA"/>
    <property type="match status" value="1"/>
</dbReference>
<evidence type="ECO:0000313" key="1">
    <source>
        <dbReference type="EMBL" id="BBO23060.1"/>
    </source>
</evidence>
<dbReference type="AlphaFoldDB" id="A0A809R686"/>
<protein>
    <recommendedName>
        <fullName evidence="3">DUF721 domain-containing protein</fullName>
    </recommendedName>
</protein>
<reference evidence="1" key="1">
    <citation type="journal article" name="DNA Res.">
        <title>The physiological potential of anammox bacteria as revealed by their core genome structure.</title>
        <authorList>
            <person name="Okubo T."/>
            <person name="Toyoda A."/>
            <person name="Fukuhara K."/>
            <person name="Uchiyama I."/>
            <person name="Harigaya Y."/>
            <person name="Kuroiwa M."/>
            <person name="Suzuki T."/>
            <person name="Murakami Y."/>
            <person name="Suwa Y."/>
            <person name="Takami H."/>
        </authorList>
    </citation>
    <scope>NUCLEOTIDE SEQUENCE</scope>
    <source>
        <strain evidence="1">317325-2</strain>
    </source>
</reference>
<dbReference type="PANTHER" id="PTHR36456">
    <property type="entry name" value="UPF0232 PROTEIN SCO3875"/>
    <property type="match status" value="1"/>
</dbReference>
<dbReference type="InterPro" id="IPR007922">
    <property type="entry name" value="DciA-like"/>
</dbReference>
<dbReference type="EMBL" id="AP021858">
    <property type="protein sequence ID" value="BBO23060.1"/>
    <property type="molecule type" value="Genomic_DNA"/>
</dbReference>
<evidence type="ECO:0008006" key="3">
    <source>
        <dbReference type="Google" id="ProtNLM"/>
    </source>
</evidence>
<sequence>MNKLREILAKDVVGPEVARTARALAVMRRWREIVGEELAARSWPDRYSKGSLWVAVQGSAWAQELRMLKTPILSKLNALAGESLFVNVRFGVRALPVHEDAAPPSSPLVEDRPTKRSIREIREKWFGTPGDAQRD</sequence>